<accession>A0ABZ0RVS4</accession>
<sequence>MKRQYFYFSVNGLTQEELEEELGDFLHELTVKYDNKNFGATVLGISENAAKRVEKMLNE</sequence>
<reference evidence="1 2" key="1">
    <citation type="submission" date="2023-09" db="EMBL/GenBank/DDBJ databases">
        <authorList>
            <person name="Page C.A."/>
            <person name="Perez-Diaz I.M."/>
        </authorList>
    </citation>
    <scope>NUCLEOTIDE SEQUENCE [LARGE SCALE GENOMIC DNA]</scope>
    <source>
        <strain evidence="1 2">Ll15</strain>
    </source>
</reference>
<organism evidence="1 2">
    <name type="scientific">Lysinibacillus louembei</name>
    <dbReference type="NCBI Taxonomy" id="1470088"/>
    <lineage>
        <taxon>Bacteria</taxon>
        <taxon>Bacillati</taxon>
        <taxon>Bacillota</taxon>
        <taxon>Bacilli</taxon>
        <taxon>Bacillales</taxon>
        <taxon>Bacillaceae</taxon>
        <taxon>Lysinibacillus</taxon>
    </lineage>
</organism>
<dbReference type="RefSeq" id="WP_319837034.1">
    <property type="nucleotide sequence ID" value="NZ_CP137624.1"/>
</dbReference>
<name>A0ABZ0RVS4_9BACI</name>
<protein>
    <submittedName>
        <fullName evidence="1">Uncharacterized protein</fullName>
    </submittedName>
</protein>
<dbReference type="EMBL" id="CP137624">
    <property type="protein sequence ID" value="WPK12255.1"/>
    <property type="molecule type" value="Genomic_DNA"/>
</dbReference>
<proteinExistence type="predicted"/>
<gene>
    <name evidence="1" type="ORF">R6U77_00790</name>
</gene>
<keyword evidence="2" id="KW-1185">Reference proteome</keyword>
<dbReference type="Proteomes" id="UP001322664">
    <property type="component" value="Chromosome"/>
</dbReference>
<evidence type="ECO:0000313" key="2">
    <source>
        <dbReference type="Proteomes" id="UP001322664"/>
    </source>
</evidence>
<evidence type="ECO:0000313" key="1">
    <source>
        <dbReference type="EMBL" id="WPK12255.1"/>
    </source>
</evidence>